<dbReference type="PROSITE" id="PS00963">
    <property type="entry name" value="RIBOSOMAL_S2_2"/>
    <property type="match status" value="1"/>
</dbReference>
<evidence type="ECO:0000313" key="9">
    <source>
        <dbReference type="EMBL" id="KAG0569716.1"/>
    </source>
</evidence>
<dbReference type="PANTHER" id="PTHR11489">
    <property type="entry name" value="40S RIBOSOMAL PROTEIN SA"/>
    <property type="match status" value="1"/>
</dbReference>
<keyword evidence="10" id="KW-1185">Reference proteome</keyword>
<comment type="caution">
    <text evidence="9">The sequence shown here is derived from an EMBL/GenBank/DDBJ whole genome shotgun (WGS) entry which is preliminary data.</text>
</comment>
<evidence type="ECO:0000256" key="8">
    <source>
        <dbReference type="SAM" id="MobiDB-lite"/>
    </source>
</evidence>
<dbReference type="GO" id="GO:0006412">
    <property type="term" value="P:translation"/>
    <property type="evidence" value="ECO:0007669"/>
    <property type="project" value="UniProtKB-UniRule"/>
</dbReference>
<accession>A0A8T0HD30</accession>
<name>A0A8T0HD30_CERPU</name>
<feature type="region of interest" description="Disordered" evidence="8">
    <location>
        <begin position="277"/>
        <end position="300"/>
    </location>
</feature>
<dbReference type="Pfam" id="PF00318">
    <property type="entry name" value="Ribosomal_S2"/>
    <property type="match status" value="2"/>
</dbReference>
<dbReference type="GO" id="GO:0000028">
    <property type="term" value="P:ribosomal small subunit assembly"/>
    <property type="evidence" value="ECO:0007669"/>
    <property type="project" value="UniProtKB-UniRule"/>
</dbReference>
<dbReference type="NCBIfam" id="TIGR01012">
    <property type="entry name" value="uS2_euk_arch"/>
    <property type="match status" value="1"/>
</dbReference>
<dbReference type="GO" id="GO:0022627">
    <property type="term" value="C:cytosolic small ribosomal subunit"/>
    <property type="evidence" value="ECO:0007669"/>
    <property type="project" value="UniProtKB-UniRule"/>
</dbReference>
<dbReference type="EMBL" id="CM026427">
    <property type="protein sequence ID" value="KAG0569716.1"/>
    <property type="molecule type" value="Genomic_DNA"/>
</dbReference>
<dbReference type="InterPro" id="IPR005707">
    <property type="entry name" value="Ribosomal_uS2_euk/arc"/>
</dbReference>
<organism evidence="9 10">
    <name type="scientific">Ceratodon purpureus</name>
    <name type="common">Fire moss</name>
    <name type="synonym">Dicranum purpureum</name>
    <dbReference type="NCBI Taxonomy" id="3225"/>
    <lineage>
        <taxon>Eukaryota</taxon>
        <taxon>Viridiplantae</taxon>
        <taxon>Streptophyta</taxon>
        <taxon>Embryophyta</taxon>
        <taxon>Bryophyta</taxon>
        <taxon>Bryophytina</taxon>
        <taxon>Bryopsida</taxon>
        <taxon>Dicranidae</taxon>
        <taxon>Pseudoditrichales</taxon>
        <taxon>Ditrichaceae</taxon>
        <taxon>Ceratodon</taxon>
    </lineage>
</organism>
<dbReference type="PRINTS" id="PR00395">
    <property type="entry name" value="RIBOSOMALS2"/>
</dbReference>
<dbReference type="HAMAP" id="MF_03015">
    <property type="entry name" value="Ribosomal_S2_euk"/>
    <property type="match status" value="1"/>
</dbReference>
<dbReference type="AlphaFoldDB" id="A0A8T0HD30"/>
<comment type="function">
    <text evidence="6">Required for the assembly and/or stability of the 40S ribosomal subunit. Required for the processing of the 20S rRNA-precursor to mature 18S rRNA in a late step of the maturation of 40S ribosomal subunits.</text>
</comment>
<keyword evidence="4 6" id="KW-0689">Ribosomal protein</keyword>
<reference evidence="9 10" key="1">
    <citation type="submission" date="2020-06" db="EMBL/GenBank/DDBJ databases">
        <title>WGS assembly of Ceratodon purpureus strain R40.</title>
        <authorList>
            <person name="Carey S.B."/>
            <person name="Jenkins J."/>
            <person name="Shu S."/>
            <person name="Lovell J.T."/>
            <person name="Sreedasyam A."/>
            <person name="Maumus F."/>
            <person name="Tiley G.P."/>
            <person name="Fernandez-Pozo N."/>
            <person name="Barry K."/>
            <person name="Chen C."/>
            <person name="Wang M."/>
            <person name="Lipzen A."/>
            <person name="Daum C."/>
            <person name="Saski C.A."/>
            <person name="Payton A.C."/>
            <person name="Mcbreen J.C."/>
            <person name="Conrad R.E."/>
            <person name="Kollar L.M."/>
            <person name="Olsson S."/>
            <person name="Huttunen S."/>
            <person name="Landis J.B."/>
            <person name="Wickett N.J."/>
            <person name="Johnson M.G."/>
            <person name="Rensing S.A."/>
            <person name="Grimwood J."/>
            <person name="Schmutz J."/>
            <person name="Mcdaniel S.F."/>
        </authorList>
    </citation>
    <scope>NUCLEOTIDE SEQUENCE [LARGE SCALE GENOMIC DNA]</scope>
    <source>
        <strain evidence="9 10">R40</strain>
    </source>
</reference>
<dbReference type="InterPro" id="IPR018130">
    <property type="entry name" value="Ribosomal_uS2_CS"/>
</dbReference>
<dbReference type="FunFam" id="3.40.50.10490:FF:000017">
    <property type="entry name" value="40S ribosomal protein SA"/>
    <property type="match status" value="1"/>
</dbReference>
<dbReference type="InterPro" id="IPR023591">
    <property type="entry name" value="Ribosomal_uS2_flav_dom_sf"/>
</dbReference>
<comment type="subunit">
    <text evidence="6">Component of the small ribosomal subunit. Mature ribosomes consist of a small (40S) and a large (60S) subunit. The 40S subunit contains about 33 different proteins and 1 molecule of RNA (18S). The 60S subunit contains about 49 different proteins and 3 molecules of RNA (25S, 5.8S and 5S). Interacts with ribosomal protein S21.</text>
</comment>
<comment type="similarity">
    <text evidence="2 6 7">Belongs to the universal ribosomal protein uS2 family.</text>
</comment>
<dbReference type="OrthoDB" id="414863at2759"/>
<comment type="subcellular location">
    <subcellularLocation>
        <location evidence="1 6">Cytoplasm</location>
    </subcellularLocation>
</comment>
<evidence type="ECO:0000313" key="10">
    <source>
        <dbReference type="Proteomes" id="UP000822688"/>
    </source>
</evidence>
<keyword evidence="3 6" id="KW-0963">Cytoplasm</keyword>
<evidence type="ECO:0000256" key="1">
    <source>
        <dbReference type="ARBA" id="ARBA00004496"/>
    </source>
</evidence>
<dbReference type="CDD" id="cd01425">
    <property type="entry name" value="RPS2"/>
    <property type="match status" value="1"/>
</dbReference>
<dbReference type="InterPro" id="IPR027498">
    <property type="entry name" value="Ribosomal_uS2_euk"/>
</dbReference>
<dbReference type="GO" id="GO:0003735">
    <property type="term" value="F:structural constituent of ribosome"/>
    <property type="evidence" value="ECO:0007669"/>
    <property type="project" value="UniProtKB-UniRule"/>
</dbReference>
<dbReference type="SUPFAM" id="SSF52313">
    <property type="entry name" value="Ribosomal protein S2"/>
    <property type="match status" value="1"/>
</dbReference>
<protein>
    <recommendedName>
        <fullName evidence="6">Small ribosomal subunit protein uS2</fullName>
    </recommendedName>
</protein>
<evidence type="ECO:0000256" key="4">
    <source>
        <dbReference type="ARBA" id="ARBA00022980"/>
    </source>
</evidence>
<evidence type="ECO:0000256" key="7">
    <source>
        <dbReference type="RuleBase" id="RU003631"/>
    </source>
</evidence>
<dbReference type="Gene3D" id="3.40.50.10490">
    <property type="entry name" value="Glucose-6-phosphate isomerase like protein, domain 1"/>
    <property type="match status" value="1"/>
</dbReference>
<dbReference type="Proteomes" id="UP000822688">
    <property type="component" value="Chromosome 6"/>
</dbReference>
<gene>
    <name evidence="9" type="ORF">KC19_6G110800</name>
</gene>
<keyword evidence="5 6" id="KW-0687">Ribonucleoprotein</keyword>
<evidence type="ECO:0000256" key="3">
    <source>
        <dbReference type="ARBA" id="ARBA00022490"/>
    </source>
</evidence>
<evidence type="ECO:0000256" key="6">
    <source>
        <dbReference type="HAMAP-Rule" id="MF_03015"/>
    </source>
</evidence>
<proteinExistence type="inferred from homology"/>
<evidence type="ECO:0000256" key="5">
    <source>
        <dbReference type="ARBA" id="ARBA00023274"/>
    </source>
</evidence>
<sequence>MKESDVQMMLAADVHLGTKNCDFQMERYVWKRRNDGIFIINVGKTYEKLELAARVIAAIENPQDIIVQSARPYGQRAVLKFAQYTGCQAIAGRHTPGTFTNQLQNTFCEPRLLILTDPRTDHQPIMEAALGNIPVIAFCDTDSPMRYVDIAIPANNKGKHSIGALFWLLARMVLQMRGTISAAQPWDVMVDLFFYREPEESKERDEEEGAAPEFAAVEYAAPALGLGGEQWGPEAAEAGQWEQPEAAAAAGVPAAAPAAGWDVGAAPAVPAGWDTAAAAAAPAGWEGTAPPAAQWEPAAQ</sequence>
<evidence type="ECO:0000256" key="2">
    <source>
        <dbReference type="ARBA" id="ARBA00006242"/>
    </source>
</evidence>
<dbReference type="InterPro" id="IPR001865">
    <property type="entry name" value="Ribosomal_uS2"/>
</dbReference>